<proteinExistence type="predicted"/>
<organism evidence="5 6">
    <name type="scientific">Parvularcula maris</name>
    <dbReference type="NCBI Taxonomy" id="2965077"/>
    <lineage>
        <taxon>Bacteria</taxon>
        <taxon>Pseudomonadati</taxon>
        <taxon>Pseudomonadota</taxon>
        <taxon>Alphaproteobacteria</taxon>
        <taxon>Parvularculales</taxon>
        <taxon>Parvularculaceae</taxon>
        <taxon>Parvularcula</taxon>
    </lineage>
</organism>
<dbReference type="AlphaFoldDB" id="A0A9X2L7T6"/>
<dbReference type="PANTHER" id="PTHR37299">
    <property type="entry name" value="TRANSCRIPTIONAL REGULATOR-RELATED"/>
    <property type="match status" value="1"/>
</dbReference>
<feature type="domain" description="Response regulatory" evidence="3">
    <location>
        <begin position="3"/>
        <end position="117"/>
    </location>
</feature>
<feature type="coiled-coil region" evidence="2">
    <location>
        <begin position="106"/>
        <end position="142"/>
    </location>
</feature>
<evidence type="ECO:0000313" key="5">
    <source>
        <dbReference type="EMBL" id="MCQ8184684.1"/>
    </source>
</evidence>
<dbReference type="PANTHER" id="PTHR37299:SF1">
    <property type="entry name" value="STAGE 0 SPORULATION PROTEIN A HOMOLOG"/>
    <property type="match status" value="1"/>
</dbReference>
<protein>
    <submittedName>
        <fullName evidence="5">LytTR family DNA-binding domain-containing protein</fullName>
    </submittedName>
</protein>
<keyword evidence="5" id="KW-0238">DNA-binding</keyword>
<dbReference type="SUPFAM" id="SSF52172">
    <property type="entry name" value="CheY-like"/>
    <property type="match status" value="1"/>
</dbReference>
<keyword evidence="2" id="KW-0175">Coiled coil</keyword>
<evidence type="ECO:0000256" key="2">
    <source>
        <dbReference type="SAM" id="Coils"/>
    </source>
</evidence>
<comment type="caution">
    <text evidence="5">The sequence shown here is derived from an EMBL/GenBank/DDBJ whole genome shotgun (WGS) entry which is preliminary data.</text>
</comment>
<dbReference type="InterPro" id="IPR001789">
    <property type="entry name" value="Sig_transdc_resp-reg_receiver"/>
</dbReference>
<dbReference type="Gene3D" id="3.40.50.2300">
    <property type="match status" value="1"/>
</dbReference>
<dbReference type="PROSITE" id="PS50110">
    <property type="entry name" value="RESPONSE_REGULATORY"/>
    <property type="match status" value="1"/>
</dbReference>
<evidence type="ECO:0000313" key="6">
    <source>
        <dbReference type="Proteomes" id="UP001142610"/>
    </source>
</evidence>
<reference evidence="5" key="1">
    <citation type="submission" date="2022-07" db="EMBL/GenBank/DDBJ databases">
        <title>Parvularcula maris sp. nov., an algicidal bacterium isolated from seawater.</title>
        <authorList>
            <person name="Li F."/>
        </authorList>
    </citation>
    <scope>NUCLEOTIDE SEQUENCE</scope>
    <source>
        <strain evidence="5">BGMRC 0090</strain>
    </source>
</reference>
<dbReference type="InterPro" id="IPR011006">
    <property type="entry name" value="CheY-like_superfamily"/>
</dbReference>
<dbReference type="InterPro" id="IPR046947">
    <property type="entry name" value="LytR-like"/>
</dbReference>
<sequence>MRRVLVVDDESLARQRLSHLVGRVDGFVLCGEARNSEEALRLQQKEGADILLLDIEMPGGSGLNLAYRLSTEEAPPELVFVTAFAEYAVDAFERGAIDYVLKPVRLDRLSEALNRADKQLALRTAEERAARLQEALTAFKGEGEPEDLWIKNGGSEMRLSRSDIRYASSDRDYVYIVAQSGSYHIRSTMTGLAKKLGDASFLRIHRSHVVRKEEIRGFSRVAPDRFEVELNNGDALPVGASYVSKVRELIG</sequence>
<feature type="domain" description="HTH LytTR-type" evidence="4">
    <location>
        <begin position="148"/>
        <end position="251"/>
    </location>
</feature>
<dbReference type="RefSeq" id="WP_256618532.1">
    <property type="nucleotide sequence ID" value="NZ_JANIBC010000002.1"/>
</dbReference>
<accession>A0A9X2L7T6</accession>
<dbReference type="GO" id="GO:0003677">
    <property type="term" value="F:DNA binding"/>
    <property type="evidence" value="ECO:0007669"/>
    <property type="project" value="UniProtKB-KW"/>
</dbReference>
<gene>
    <name evidence="5" type="ORF">NOG11_04720</name>
</gene>
<feature type="modified residue" description="4-aspartylphosphate" evidence="1">
    <location>
        <position position="54"/>
    </location>
</feature>
<dbReference type="EMBL" id="JANIBC010000002">
    <property type="protein sequence ID" value="MCQ8184684.1"/>
    <property type="molecule type" value="Genomic_DNA"/>
</dbReference>
<evidence type="ECO:0000256" key="1">
    <source>
        <dbReference type="PROSITE-ProRule" id="PRU00169"/>
    </source>
</evidence>
<dbReference type="SMART" id="SM00448">
    <property type="entry name" value="REC"/>
    <property type="match status" value="1"/>
</dbReference>
<dbReference type="GO" id="GO:0000156">
    <property type="term" value="F:phosphorelay response regulator activity"/>
    <property type="evidence" value="ECO:0007669"/>
    <property type="project" value="InterPro"/>
</dbReference>
<dbReference type="SMART" id="SM00850">
    <property type="entry name" value="LytTR"/>
    <property type="match status" value="1"/>
</dbReference>
<dbReference type="InterPro" id="IPR007492">
    <property type="entry name" value="LytTR_DNA-bd_dom"/>
</dbReference>
<dbReference type="Proteomes" id="UP001142610">
    <property type="component" value="Unassembled WGS sequence"/>
</dbReference>
<dbReference type="Pfam" id="PF00072">
    <property type="entry name" value="Response_reg"/>
    <property type="match status" value="1"/>
</dbReference>
<name>A0A9X2L7T6_9PROT</name>
<evidence type="ECO:0000259" key="4">
    <source>
        <dbReference type="PROSITE" id="PS50930"/>
    </source>
</evidence>
<dbReference type="Gene3D" id="2.40.50.1020">
    <property type="entry name" value="LytTr DNA-binding domain"/>
    <property type="match status" value="1"/>
</dbReference>
<evidence type="ECO:0000259" key="3">
    <source>
        <dbReference type="PROSITE" id="PS50110"/>
    </source>
</evidence>
<dbReference type="PROSITE" id="PS50930">
    <property type="entry name" value="HTH_LYTTR"/>
    <property type="match status" value="1"/>
</dbReference>
<keyword evidence="1" id="KW-0597">Phosphoprotein</keyword>
<dbReference type="Pfam" id="PF04397">
    <property type="entry name" value="LytTR"/>
    <property type="match status" value="1"/>
</dbReference>
<keyword evidence="6" id="KW-1185">Reference proteome</keyword>